<dbReference type="PANTHER" id="PTHR45703">
    <property type="entry name" value="DYNEIN HEAVY CHAIN"/>
    <property type="match status" value="1"/>
</dbReference>
<feature type="non-terminal residue" evidence="4">
    <location>
        <position position="984"/>
    </location>
</feature>
<evidence type="ECO:0000313" key="5">
    <source>
        <dbReference type="Proteomes" id="UP000037510"/>
    </source>
</evidence>
<dbReference type="GO" id="GO:0051959">
    <property type="term" value="F:dynein light intermediate chain binding"/>
    <property type="evidence" value="ECO:0007669"/>
    <property type="project" value="InterPro"/>
</dbReference>
<reference evidence="4 5" key="1">
    <citation type="journal article" date="2015" name="Genome Biol. Evol.">
        <title>The genome of winter moth (Operophtera brumata) provides a genomic perspective on sexual dimorphism and phenology.</title>
        <authorList>
            <person name="Derks M.F."/>
            <person name="Smit S."/>
            <person name="Salis L."/>
            <person name="Schijlen E."/>
            <person name="Bossers A."/>
            <person name="Mateman C."/>
            <person name="Pijl A.S."/>
            <person name="de Ridder D."/>
            <person name="Groenen M.A."/>
            <person name="Visser M.E."/>
            <person name="Megens H.J."/>
        </authorList>
    </citation>
    <scope>NUCLEOTIDE SEQUENCE [LARGE SCALE GENOMIC DNA]</scope>
    <source>
        <strain evidence="4">WM2013NL</strain>
        <tissue evidence="4">Head and thorax</tissue>
    </source>
</reference>
<accession>A0A0L7L692</accession>
<dbReference type="InterPro" id="IPR026983">
    <property type="entry name" value="DHC"/>
</dbReference>
<dbReference type="PANTHER" id="PTHR45703:SF8">
    <property type="entry name" value="DYNEINS HEAVY CHAIN"/>
    <property type="match status" value="1"/>
</dbReference>
<dbReference type="SUPFAM" id="SSF52540">
    <property type="entry name" value="P-loop containing nucleoside triphosphate hydrolases"/>
    <property type="match status" value="1"/>
</dbReference>
<dbReference type="AlphaFoldDB" id="A0A0L7L692"/>
<keyword evidence="5" id="KW-1185">Reference proteome</keyword>
<dbReference type="InterPro" id="IPR043157">
    <property type="entry name" value="Dynein_AAA1S"/>
</dbReference>
<sequence length="984" mass="114963">MAEVYAAINTLQERVLVAQENVKRGLSNIALWGDKPLHNRRENLDRMELLAVAERHPRFLKRNNVKQGLSNIVLWGDKPLHNRKENLDKMELLAVAERHPRFVKRRDQISVDDEEELEDVELETLDEDERAARAAKIQRIADHREERRLRHEERDRVKAEAAQIKFERREVRQLKREAKLTDKKERQATRDAAEEEEVVDDPEELADIEAERLEMEEDVFRKARWPAYVGYVDSLVSRQVMKAIQTSLNLFEKQTDLEKGPQVPFMKVVAELRDPDIFFSPSLDLDEEDGLYDTLNDIENEDSMIDMYHEILQRTENSINDVVQYASKYEKYTPLWTEDRQEALANFMKYGSVISPEDFDKYRFENGTDPPEVKPKLEQYQKEVDKYNTILTELEKFIAYATKELNVELTEDDYERLLQVMRVLNEVKAKQEAGTDTMFEPLRDIMDLEILPEKWRNLVKLATVMKNTIAPIQAAQAALIAKRVSLINLRVNMYRDQYKLKEMFLVSCKEPYREMDKVHLELKQLWDYYNLVMGTIESWKKSPWKKIDADGMDQEEPFDAIEGTIKNLMTSLRAVTELQNPSIKDRHWVKFDINDDTTLADLLALSLHKYEEELEITWAAMEFDYSLHDRTGIKLPKVNEEVVEVLEDNQSFISKAGLLHGRIRGSVLFADILSNGNNPPAVGRHLTKLYDNLAVLVFPTKGSKQAFEMISKENEEHVEVWLNRVTDCMRLTLRDIFEHSVKSYEDKAREEWVFDWPAQPALRCILKVLHFKMFRYPTTDLYKEVLVLTVRQLFIKIIVLRQQSRPIRSDMLSKRRSREIFMFLHVRQGLAQSGSWGCFDEFNRISVEVLSVVSVQVKSVLDAIKAKKKKFDFMGEFIVLVPTVGMFITMNPGYAGRTELPENLKALFRPCAMVVPDFELICEIMLVAEGFQEARLLARKFITLYMLCRELLSKQDHYDWGLRAIKSVLVVAGSLKVTHFKTNL</sequence>
<evidence type="ECO:0000256" key="1">
    <source>
        <dbReference type="SAM" id="MobiDB-lite"/>
    </source>
</evidence>
<proteinExistence type="predicted"/>
<feature type="compositionally biased region" description="Acidic residues" evidence="1">
    <location>
        <begin position="193"/>
        <end position="203"/>
    </location>
</feature>
<dbReference type="Pfam" id="PF12774">
    <property type="entry name" value="AAA_6"/>
    <property type="match status" value="1"/>
</dbReference>
<dbReference type="InterPro" id="IPR027417">
    <property type="entry name" value="P-loop_NTPase"/>
</dbReference>
<dbReference type="InterPro" id="IPR013602">
    <property type="entry name" value="Dynein_heavy_linker"/>
</dbReference>
<feature type="domain" description="Dynein heavy chain hydrolytic ATP-binding dynein motor region" evidence="3">
    <location>
        <begin position="825"/>
        <end position="979"/>
    </location>
</feature>
<protein>
    <submittedName>
        <fullName evidence="4">Dynein heavy chain 9, axonemal</fullName>
    </submittedName>
</protein>
<name>A0A0L7L692_OPEBR</name>
<feature type="domain" description="Dynein heavy chain linker" evidence="2">
    <location>
        <begin position="671"/>
        <end position="739"/>
    </location>
</feature>
<dbReference type="GO" id="GO:0007018">
    <property type="term" value="P:microtubule-based movement"/>
    <property type="evidence" value="ECO:0007669"/>
    <property type="project" value="InterPro"/>
</dbReference>
<dbReference type="STRING" id="104452.A0A0L7L692"/>
<dbReference type="Pfam" id="PF08393">
    <property type="entry name" value="DHC_N2"/>
    <property type="match status" value="2"/>
</dbReference>
<organism evidence="4 5">
    <name type="scientific">Operophtera brumata</name>
    <name type="common">Winter moth</name>
    <name type="synonym">Phalaena brumata</name>
    <dbReference type="NCBI Taxonomy" id="104452"/>
    <lineage>
        <taxon>Eukaryota</taxon>
        <taxon>Metazoa</taxon>
        <taxon>Ecdysozoa</taxon>
        <taxon>Arthropoda</taxon>
        <taxon>Hexapoda</taxon>
        <taxon>Insecta</taxon>
        <taxon>Pterygota</taxon>
        <taxon>Neoptera</taxon>
        <taxon>Endopterygota</taxon>
        <taxon>Lepidoptera</taxon>
        <taxon>Glossata</taxon>
        <taxon>Ditrysia</taxon>
        <taxon>Geometroidea</taxon>
        <taxon>Geometridae</taxon>
        <taxon>Larentiinae</taxon>
        <taxon>Operophtera</taxon>
    </lineage>
</organism>
<dbReference type="GO" id="GO:0045505">
    <property type="term" value="F:dynein intermediate chain binding"/>
    <property type="evidence" value="ECO:0007669"/>
    <property type="project" value="InterPro"/>
</dbReference>
<dbReference type="GO" id="GO:0030286">
    <property type="term" value="C:dynein complex"/>
    <property type="evidence" value="ECO:0007669"/>
    <property type="project" value="InterPro"/>
</dbReference>
<feature type="compositionally biased region" description="Basic and acidic residues" evidence="1">
    <location>
        <begin position="179"/>
        <end position="192"/>
    </location>
</feature>
<dbReference type="Gene3D" id="3.40.50.300">
    <property type="entry name" value="P-loop containing nucleotide triphosphate hydrolases"/>
    <property type="match status" value="1"/>
</dbReference>
<dbReference type="Gene3D" id="1.10.8.710">
    <property type="match status" value="1"/>
</dbReference>
<dbReference type="InterPro" id="IPR042228">
    <property type="entry name" value="Dynein_linker_3"/>
</dbReference>
<comment type="caution">
    <text evidence="4">The sequence shown here is derived from an EMBL/GenBank/DDBJ whole genome shotgun (WGS) entry which is preliminary data.</text>
</comment>
<evidence type="ECO:0000259" key="2">
    <source>
        <dbReference type="Pfam" id="PF08393"/>
    </source>
</evidence>
<evidence type="ECO:0000259" key="3">
    <source>
        <dbReference type="Pfam" id="PF12774"/>
    </source>
</evidence>
<gene>
    <name evidence="4" type="ORF">OBRU01_11427</name>
</gene>
<evidence type="ECO:0000313" key="4">
    <source>
        <dbReference type="EMBL" id="KOB71033.1"/>
    </source>
</evidence>
<dbReference type="Gene3D" id="3.20.180.20">
    <property type="entry name" value="Dynein heavy chain, N-terminal domain 2"/>
    <property type="match status" value="1"/>
</dbReference>
<feature type="domain" description="Dynein heavy chain linker" evidence="2">
    <location>
        <begin position="521"/>
        <end position="615"/>
    </location>
</feature>
<dbReference type="Proteomes" id="UP000037510">
    <property type="component" value="Unassembled WGS sequence"/>
</dbReference>
<dbReference type="GO" id="GO:0005524">
    <property type="term" value="F:ATP binding"/>
    <property type="evidence" value="ECO:0007669"/>
    <property type="project" value="InterPro"/>
</dbReference>
<dbReference type="EMBL" id="JTDY01002640">
    <property type="protein sequence ID" value="KOB71033.1"/>
    <property type="molecule type" value="Genomic_DNA"/>
</dbReference>
<dbReference type="InterPro" id="IPR035699">
    <property type="entry name" value="AAA_6"/>
</dbReference>
<feature type="region of interest" description="Disordered" evidence="1">
    <location>
        <begin position="179"/>
        <end position="203"/>
    </location>
</feature>
<feature type="non-terminal residue" evidence="4">
    <location>
        <position position="1"/>
    </location>
</feature>